<evidence type="ECO:0000313" key="1">
    <source>
        <dbReference type="EMBL" id="QHS78437.1"/>
    </source>
</evidence>
<dbReference type="EMBL" id="MN740597">
    <property type="protein sequence ID" value="QHS78437.1"/>
    <property type="molecule type" value="Genomic_DNA"/>
</dbReference>
<organism evidence="1">
    <name type="scientific">viral metagenome</name>
    <dbReference type="NCBI Taxonomy" id="1070528"/>
    <lineage>
        <taxon>unclassified sequences</taxon>
        <taxon>metagenomes</taxon>
        <taxon>organismal metagenomes</taxon>
    </lineage>
</organism>
<protein>
    <submittedName>
        <fullName evidence="1">Uncharacterized protein</fullName>
    </submittedName>
</protein>
<accession>A0A6C0AF67</accession>
<name>A0A6C0AF67_9ZZZZ</name>
<sequence>MSDTFYTIYNLNKNKYLHYDPFDEVYFTSNEILGAVAWTKVKGKNFISDNLDNEWSLKFYKSAKFVRIDNEQIEKNFYSQTH</sequence>
<dbReference type="AlphaFoldDB" id="A0A6C0AF67"/>
<proteinExistence type="predicted"/>
<reference evidence="1" key="1">
    <citation type="journal article" date="2020" name="Nature">
        <title>Giant virus diversity and host interactions through global metagenomics.</title>
        <authorList>
            <person name="Schulz F."/>
            <person name="Roux S."/>
            <person name="Paez-Espino D."/>
            <person name="Jungbluth S."/>
            <person name="Walsh D.A."/>
            <person name="Denef V.J."/>
            <person name="McMahon K.D."/>
            <person name="Konstantinidis K.T."/>
            <person name="Eloe-Fadrosh E.A."/>
            <person name="Kyrpides N.C."/>
            <person name="Woyke T."/>
        </authorList>
    </citation>
    <scope>NUCLEOTIDE SEQUENCE</scope>
    <source>
        <strain evidence="1">GVMAG-S-1021933-23</strain>
    </source>
</reference>